<dbReference type="InterPro" id="IPR003173">
    <property type="entry name" value="PC4_C"/>
</dbReference>
<feature type="domain" description="Transcriptional coactivator p15 (PC4) C-terminal" evidence="1">
    <location>
        <begin position="33"/>
        <end position="80"/>
    </location>
</feature>
<evidence type="ECO:0000259" key="1">
    <source>
        <dbReference type="Pfam" id="PF02229"/>
    </source>
</evidence>
<dbReference type="Proteomes" id="UP000697998">
    <property type="component" value="Unassembled WGS sequence"/>
</dbReference>
<dbReference type="Pfam" id="PF02229">
    <property type="entry name" value="PC4"/>
    <property type="match status" value="1"/>
</dbReference>
<evidence type="ECO:0000313" key="3">
    <source>
        <dbReference type="Proteomes" id="UP000697998"/>
    </source>
</evidence>
<dbReference type="InterPro" id="IPR009044">
    <property type="entry name" value="ssDNA-bd_transcriptional_reg"/>
</dbReference>
<reference evidence="2 3" key="1">
    <citation type="submission" date="2020-10" db="EMBL/GenBank/DDBJ databases">
        <title>Connecting structure to function with the recovery of over 1000 high-quality activated sludge metagenome-assembled genomes encoding full-length rRNA genes using long-read sequencing.</title>
        <authorList>
            <person name="Singleton C.M."/>
            <person name="Petriglieri F."/>
            <person name="Kristensen J.M."/>
            <person name="Kirkegaard R.H."/>
            <person name="Michaelsen T.Y."/>
            <person name="Andersen M.H."/>
            <person name="Karst S.M."/>
            <person name="Dueholm M.S."/>
            <person name="Nielsen P.H."/>
            <person name="Albertsen M."/>
        </authorList>
    </citation>
    <scope>NUCLEOTIDE SEQUENCE [LARGE SCALE GENOMIC DNA]</scope>
    <source>
        <strain evidence="2">EsbW_18-Q3-R4-48_BATAC.285</strain>
    </source>
</reference>
<dbReference type="EMBL" id="JADJMH010000004">
    <property type="protein sequence ID" value="MBK7674396.1"/>
    <property type="molecule type" value="Genomic_DNA"/>
</dbReference>
<sequence length="92" mass="10069">MAINEKAAPVAGRAASGRTFDDVIIAEIPKNSREVYRITRRDFKGYPLVDVRIWFDDATTDELRPGKGVSIKLEALPEIVAALSGLIEGGRL</sequence>
<gene>
    <name evidence="2" type="ORF">IPJ27_06275</name>
</gene>
<dbReference type="AlphaFoldDB" id="A0A935PYF8"/>
<dbReference type="GO" id="GO:0003677">
    <property type="term" value="F:DNA binding"/>
    <property type="evidence" value="ECO:0007669"/>
    <property type="project" value="InterPro"/>
</dbReference>
<organism evidence="2 3">
    <name type="scientific">Candidatus Accumulibacter proximus</name>
    <dbReference type="NCBI Taxonomy" id="2954385"/>
    <lineage>
        <taxon>Bacteria</taxon>
        <taxon>Pseudomonadati</taxon>
        <taxon>Pseudomonadota</taxon>
        <taxon>Betaproteobacteria</taxon>
        <taxon>Candidatus Accumulibacter</taxon>
    </lineage>
</organism>
<dbReference type="Gene3D" id="2.30.31.10">
    <property type="entry name" value="Transcriptional Coactivator Pc4, Chain A"/>
    <property type="match status" value="1"/>
</dbReference>
<protein>
    <submittedName>
        <fullName evidence="2">Transcriptional coactivator p15/PC4 family protein</fullName>
    </submittedName>
</protein>
<dbReference type="GO" id="GO:0006355">
    <property type="term" value="P:regulation of DNA-templated transcription"/>
    <property type="evidence" value="ECO:0007669"/>
    <property type="project" value="InterPro"/>
</dbReference>
<accession>A0A935PYF8</accession>
<dbReference type="SUPFAM" id="SSF54447">
    <property type="entry name" value="ssDNA-binding transcriptional regulator domain"/>
    <property type="match status" value="1"/>
</dbReference>
<name>A0A935PYF8_9PROT</name>
<proteinExistence type="predicted"/>
<comment type="caution">
    <text evidence="2">The sequence shown here is derived from an EMBL/GenBank/DDBJ whole genome shotgun (WGS) entry which is preliminary data.</text>
</comment>
<evidence type="ECO:0000313" key="2">
    <source>
        <dbReference type="EMBL" id="MBK7674396.1"/>
    </source>
</evidence>